<keyword evidence="3" id="KW-0804">Transcription</keyword>
<dbReference type="PROSITE" id="PS00894">
    <property type="entry name" value="HTH_DEOR_1"/>
    <property type="match status" value="1"/>
</dbReference>
<evidence type="ECO:0000313" key="6">
    <source>
        <dbReference type="Proteomes" id="UP000019482"/>
    </source>
</evidence>
<evidence type="ECO:0000256" key="2">
    <source>
        <dbReference type="ARBA" id="ARBA00023125"/>
    </source>
</evidence>
<dbReference type="SUPFAM" id="SSF46785">
    <property type="entry name" value="Winged helix' DNA-binding domain"/>
    <property type="match status" value="1"/>
</dbReference>
<dbReference type="AlphaFoldDB" id="W6N7M9"/>
<dbReference type="InterPro" id="IPR001034">
    <property type="entry name" value="DeoR_HTH"/>
</dbReference>
<dbReference type="PANTHER" id="PTHR30363:SF44">
    <property type="entry name" value="AGA OPERON TRANSCRIPTIONAL REPRESSOR-RELATED"/>
    <property type="match status" value="1"/>
</dbReference>
<keyword evidence="1" id="KW-0805">Transcription regulation</keyword>
<comment type="caution">
    <text evidence="5">The sequence shown here is derived from an EMBL/GenBank/DDBJ whole genome shotgun (WGS) entry which is preliminary data.</text>
</comment>
<keyword evidence="6" id="KW-1185">Reference proteome</keyword>
<organism evidence="5 6">
    <name type="scientific">Clostridium tyrobutyricum DIVETGP</name>
    <dbReference type="NCBI Taxonomy" id="1408889"/>
    <lineage>
        <taxon>Bacteria</taxon>
        <taxon>Bacillati</taxon>
        <taxon>Bacillota</taxon>
        <taxon>Clostridia</taxon>
        <taxon>Eubacteriales</taxon>
        <taxon>Clostridiaceae</taxon>
        <taxon>Clostridium</taxon>
    </lineage>
</organism>
<gene>
    <name evidence="5" type="ORF">CTDIVETGP_2596</name>
</gene>
<evidence type="ECO:0000256" key="1">
    <source>
        <dbReference type="ARBA" id="ARBA00023015"/>
    </source>
</evidence>
<dbReference type="InterPro" id="IPR050313">
    <property type="entry name" value="Carb_Metab_HTH_regulators"/>
</dbReference>
<dbReference type="SUPFAM" id="SSF100950">
    <property type="entry name" value="NagB/RpiA/CoA transferase-like"/>
    <property type="match status" value="1"/>
</dbReference>
<dbReference type="InterPro" id="IPR036388">
    <property type="entry name" value="WH-like_DNA-bd_sf"/>
</dbReference>
<dbReference type="Gene3D" id="3.40.50.1360">
    <property type="match status" value="1"/>
</dbReference>
<dbReference type="RefSeq" id="WP_017894856.1">
    <property type="nucleotide sequence ID" value="NZ_CBXI010000043.1"/>
</dbReference>
<name>W6N7M9_CLOTY</name>
<feature type="domain" description="HTH deoR-type" evidence="4">
    <location>
        <begin position="3"/>
        <end position="58"/>
    </location>
</feature>
<dbReference type="PRINTS" id="PR00037">
    <property type="entry name" value="HTHLACR"/>
</dbReference>
<protein>
    <recommendedName>
        <fullName evidence="4">HTH deoR-type domain-containing protein</fullName>
    </recommendedName>
</protein>
<dbReference type="Pfam" id="PF00455">
    <property type="entry name" value="DeoRC"/>
    <property type="match status" value="1"/>
</dbReference>
<proteinExistence type="predicted"/>
<evidence type="ECO:0000256" key="3">
    <source>
        <dbReference type="ARBA" id="ARBA00023163"/>
    </source>
</evidence>
<keyword evidence="2" id="KW-0238">DNA-binding</keyword>
<dbReference type="GeneID" id="29419229"/>
<dbReference type="InterPro" id="IPR018356">
    <property type="entry name" value="Tscrpt_reg_HTH_DeoR_CS"/>
</dbReference>
<dbReference type="InterPro" id="IPR036390">
    <property type="entry name" value="WH_DNA-bd_sf"/>
</dbReference>
<dbReference type="Proteomes" id="UP000019482">
    <property type="component" value="Unassembled WGS sequence"/>
</dbReference>
<dbReference type="OrthoDB" id="9797223at2"/>
<dbReference type="PANTHER" id="PTHR30363">
    <property type="entry name" value="HTH-TYPE TRANSCRIPTIONAL REGULATOR SRLR-RELATED"/>
    <property type="match status" value="1"/>
</dbReference>
<evidence type="ECO:0000313" key="5">
    <source>
        <dbReference type="EMBL" id="CDL92526.1"/>
    </source>
</evidence>
<evidence type="ECO:0000259" key="4">
    <source>
        <dbReference type="PROSITE" id="PS51000"/>
    </source>
</evidence>
<sequence>MLAFERHNKILDLLYKNKKVTNDNLSKLIGVSACTIRNDLNKLEKDGLIKRIHGGAVLPEIINRDLSFPSRKSKNQVEKNVIGNKAYDFIKDGQCIIIDASSTSISLARRLSKTNLRITVVTNGIYTALALKDNNNINVILVGGVVRPKSGALEGLLGKNLVSQINAEIAFISARGFTVEQGLTEFNIYEGELKKFLISRAKKIVAMLDFSKLEVNSISSFADPKRVDTIITDFNSSKELLEKYKKYGIDVIVAEKDNG</sequence>
<dbReference type="PROSITE" id="PS51000">
    <property type="entry name" value="HTH_DEOR_2"/>
    <property type="match status" value="1"/>
</dbReference>
<accession>W6N7M9</accession>
<dbReference type="SMART" id="SM00420">
    <property type="entry name" value="HTH_DEOR"/>
    <property type="match status" value="1"/>
</dbReference>
<dbReference type="InterPro" id="IPR037171">
    <property type="entry name" value="NagB/RpiA_transferase-like"/>
</dbReference>
<dbReference type="Pfam" id="PF08220">
    <property type="entry name" value="HTH_DeoR"/>
    <property type="match status" value="1"/>
</dbReference>
<dbReference type="InterPro" id="IPR014036">
    <property type="entry name" value="DeoR-like_C"/>
</dbReference>
<dbReference type="EMBL" id="CBXI010000043">
    <property type="protein sequence ID" value="CDL92526.1"/>
    <property type="molecule type" value="Genomic_DNA"/>
</dbReference>
<dbReference type="GO" id="GO:0003677">
    <property type="term" value="F:DNA binding"/>
    <property type="evidence" value="ECO:0007669"/>
    <property type="project" value="UniProtKB-KW"/>
</dbReference>
<dbReference type="Gene3D" id="1.10.10.10">
    <property type="entry name" value="Winged helix-like DNA-binding domain superfamily/Winged helix DNA-binding domain"/>
    <property type="match status" value="1"/>
</dbReference>
<dbReference type="SMART" id="SM01134">
    <property type="entry name" value="DeoRC"/>
    <property type="match status" value="1"/>
</dbReference>
<dbReference type="GO" id="GO:0003700">
    <property type="term" value="F:DNA-binding transcription factor activity"/>
    <property type="evidence" value="ECO:0007669"/>
    <property type="project" value="InterPro"/>
</dbReference>
<reference evidence="5 6" key="1">
    <citation type="journal article" date="2015" name="Genome Announc.">
        <title>Draft Genome Sequence of Clostridium tyrobutyricum Strain DIVETGP, Isolated from Cow's Milk for Grana Padano Production.</title>
        <authorList>
            <person name="Soggiu A."/>
            <person name="Piras C."/>
            <person name="Gaiarsa S."/>
            <person name="Sassera D."/>
            <person name="Roncada P."/>
            <person name="Bendixen E."/>
            <person name="Brasca M."/>
            <person name="Bonizzi L."/>
        </authorList>
    </citation>
    <scope>NUCLEOTIDE SEQUENCE [LARGE SCALE GENOMIC DNA]</scope>
    <source>
        <strain evidence="5 6">DIVETGP</strain>
    </source>
</reference>